<accession>A0ACB6ZPW2</accession>
<dbReference type="EMBL" id="MU117975">
    <property type="protein sequence ID" value="KAF9651483.1"/>
    <property type="molecule type" value="Genomic_DNA"/>
</dbReference>
<comment type="caution">
    <text evidence="1">The sequence shown here is derived from an EMBL/GenBank/DDBJ whole genome shotgun (WGS) entry which is preliminary data.</text>
</comment>
<gene>
    <name evidence="1" type="ORF">BDM02DRAFT_3154292</name>
</gene>
<dbReference type="Proteomes" id="UP000886501">
    <property type="component" value="Unassembled WGS sequence"/>
</dbReference>
<organism evidence="1 2">
    <name type="scientific">Thelephora ganbajun</name>
    <name type="common">Ganba fungus</name>
    <dbReference type="NCBI Taxonomy" id="370292"/>
    <lineage>
        <taxon>Eukaryota</taxon>
        <taxon>Fungi</taxon>
        <taxon>Dikarya</taxon>
        <taxon>Basidiomycota</taxon>
        <taxon>Agaricomycotina</taxon>
        <taxon>Agaricomycetes</taxon>
        <taxon>Thelephorales</taxon>
        <taxon>Thelephoraceae</taxon>
        <taxon>Thelephora</taxon>
    </lineage>
</organism>
<evidence type="ECO:0000313" key="1">
    <source>
        <dbReference type="EMBL" id="KAF9651483.1"/>
    </source>
</evidence>
<protein>
    <submittedName>
        <fullName evidence="1">WD40 repeat-like protein</fullName>
    </submittedName>
</protein>
<name>A0ACB6ZPW2_THEGA</name>
<proteinExistence type="predicted"/>
<evidence type="ECO:0000313" key="2">
    <source>
        <dbReference type="Proteomes" id="UP000886501"/>
    </source>
</evidence>
<reference evidence="1" key="1">
    <citation type="submission" date="2019-10" db="EMBL/GenBank/DDBJ databases">
        <authorList>
            <consortium name="DOE Joint Genome Institute"/>
            <person name="Kuo A."/>
            <person name="Miyauchi S."/>
            <person name="Kiss E."/>
            <person name="Drula E."/>
            <person name="Kohler A."/>
            <person name="Sanchez-Garcia M."/>
            <person name="Andreopoulos B."/>
            <person name="Barry K.W."/>
            <person name="Bonito G."/>
            <person name="Buee M."/>
            <person name="Carver A."/>
            <person name="Chen C."/>
            <person name="Cichocki N."/>
            <person name="Clum A."/>
            <person name="Culley D."/>
            <person name="Crous P.W."/>
            <person name="Fauchery L."/>
            <person name="Girlanda M."/>
            <person name="Hayes R."/>
            <person name="Keri Z."/>
            <person name="Labutti K."/>
            <person name="Lipzen A."/>
            <person name="Lombard V."/>
            <person name="Magnuson J."/>
            <person name="Maillard F."/>
            <person name="Morin E."/>
            <person name="Murat C."/>
            <person name="Nolan M."/>
            <person name="Ohm R."/>
            <person name="Pangilinan J."/>
            <person name="Pereira M."/>
            <person name="Perotto S."/>
            <person name="Peter M."/>
            <person name="Riley R."/>
            <person name="Sitrit Y."/>
            <person name="Stielow B."/>
            <person name="Szollosi G."/>
            <person name="Zifcakova L."/>
            <person name="Stursova M."/>
            <person name="Spatafora J.W."/>
            <person name="Tedersoo L."/>
            <person name="Vaario L.-M."/>
            <person name="Yamada A."/>
            <person name="Yan M."/>
            <person name="Wang P."/>
            <person name="Xu J."/>
            <person name="Bruns T."/>
            <person name="Baldrian P."/>
            <person name="Vilgalys R."/>
            <person name="Henrissat B."/>
            <person name="Grigoriev I.V."/>
            <person name="Hibbett D."/>
            <person name="Nagy L.G."/>
            <person name="Martin F.M."/>
        </authorList>
    </citation>
    <scope>NUCLEOTIDE SEQUENCE</scope>
    <source>
        <strain evidence="1">P2</strain>
    </source>
</reference>
<sequence length="691" mass="75851">MRLRLGNSSGPFSNSPPDSLQTKPLIPSNSLASPSAPIQSSNPFSSNCHTNGAGLTTNGFSNGLTNGTGSNSSLGPLKNGVSKHSKSVAQVSLPGRKLFPDSNVDREEFVRLVIQSLRDVGYIESAATLEAESGYTMESPEVAEFRHYVMEASWEQAEAALIRLGVTDEDNLMESRFLISQQKYLELLENRNTTAALMVLRNELVSHNIDPDHLHSLSSLIMCSTPEDMRRRASWDGAKGTSRTRLLNNLQKHIPSAVMIPQRRFLTLLEQSRLWQQQRCPYHNSPPDSVSFSLYRDHHCDSSCFPNTTTTILEVHTDEVWNIEWSHNGEYLASAGKDKSAIIWRVGPEKEPAQREYTQHLVLRDHQYPVGCITWSLDDSILLTSSDNHIKMWNARSGLCMRTIETHSETVTAIRWLPDNSGFMSAGLDRRILIWNPEGNQRDSWGTAAIRVTDLDVSPNMTKVVAVGIIHLAPAPQPPASTGASPAPGARGDSASQSPQSQSHAQGYTMKAENRMIVYDMTTKQTIASLKLDGETTSVRVSYDSRYALINHAPDEMHLWDLSLSRIACKFTGQKQGRHVIRSCFGGVDGNFVASGSEDGNVYVWHRDSGALLEVLSGHGEGSVNSVAWNPKNERMFASCSDDKTIRIWEAITPGMLAAAAASADKDAIMTDSADGAGSSKNEKGKGRVTS</sequence>
<keyword evidence="2" id="KW-1185">Reference proteome</keyword>
<reference evidence="1" key="2">
    <citation type="journal article" date="2020" name="Nat. Commun.">
        <title>Large-scale genome sequencing of mycorrhizal fungi provides insights into the early evolution of symbiotic traits.</title>
        <authorList>
            <person name="Miyauchi S."/>
            <person name="Kiss E."/>
            <person name="Kuo A."/>
            <person name="Drula E."/>
            <person name="Kohler A."/>
            <person name="Sanchez-Garcia M."/>
            <person name="Morin E."/>
            <person name="Andreopoulos B."/>
            <person name="Barry K.W."/>
            <person name="Bonito G."/>
            <person name="Buee M."/>
            <person name="Carver A."/>
            <person name="Chen C."/>
            <person name="Cichocki N."/>
            <person name="Clum A."/>
            <person name="Culley D."/>
            <person name="Crous P.W."/>
            <person name="Fauchery L."/>
            <person name="Girlanda M."/>
            <person name="Hayes R.D."/>
            <person name="Keri Z."/>
            <person name="LaButti K."/>
            <person name="Lipzen A."/>
            <person name="Lombard V."/>
            <person name="Magnuson J."/>
            <person name="Maillard F."/>
            <person name="Murat C."/>
            <person name="Nolan M."/>
            <person name="Ohm R.A."/>
            <person name="Pangilinan J."/>
            <person name="Pereira M.F."/>
            <person name="Perotto S."/>
            <person name="Peter M."/>
            <person name="Pfister S."/>
            <person name="Riley R."/>
            <person name="Sitrit Y."/>
            <person name="Stielow J.B."/>
            <person name="Szollosi G."/>
            <person name="Zifcakova L."/>
            <person name="Stursova M."/>
            <person name="Spatafora J.W."/>
            <person name="Tedersoo L."/>
            <person name="Vaario L.M."/>
            <person name="Yamada A."/>
            <person name="Yan M."/>
            <person name="Wang P."/>
            <person name="Xu J."/>
            <person name="Bruns T."/>
            <person name="Baldrian P."/>
            <person name="Vilgalys R."/>
            <person name="Dunand C."/>
            <person name="Henrissat B."/>
            <person name="Grigoriev I.V."/>
            <person name="Hibbett D."/>
            <person name="Nagy L.G."/>
            <person name="Martin F.M."/>
        </authorList>
    </citation>
    <scope>NUCLEOTIDE SEQUENCE</scope>
    <source>
        <strain evidence="1">P2</strain>
    </source>
</reference>